<keyword evidence="2" id="KW-1185">Reference proteome</keyword>
<proteinExistence type="predicted"/>
<dbReference type="OrthoDB" id="3172239at2759"/>
<reference evidence="2" key="2">
    <citation type="submission" date="2015-01" db="EMBL/GenBank/DDBJ databases">
        <title>Evolutionary Origins and Diversification of the Mycorrhizal Mutualists.</title>
        <authorList>
            <consortium name="DOE Joint Genome Institute"/>
            <consortium name="Mycorrhizal Genomics Consortium"/>
            <person name="Kohler A."/>
            <person name="Kuo A."/>
            <person name="Nagy L.G."/>
            <person name="Floudas D."/>
            <person name="Copeland A."/>
            <person name="Barry K.W."/>
            <person name="Cichocki N."/>
            <person name="Veneault-Fourrey C."/>
            <person name="LaButti K."/>
            <person name="Lindquist E.A."/>
            <person name="Lipzen A."/>
            <person name="Lundell T."/>
            <person name="Morin E."/>
            <person name="Murat C."/>
            <person name="Riley R."/>
            <person name="Ohm R."/>
            <person name="Sun H."/>
            <person name="Tunlid A."/>
            <person name="Henrissat B."/>
            <person name="Grigoriev I.V."/>
            <person name="Hibbett D.S."/>
            <person name="Martin F."/>
        </authorList>
    </citation>
    <scope>NUCLEOTIDE SEQUENCE [LARGE SCALE GENOMIC DNA]</scope>
    <source>
        <strain evidence="2">MUT 4182</strain>
    </source>
</reference>
<name>A0A0C3Q1L0_9AGAM</name>
<dbReference type="EMBL" id="KN823672">
    <property type="protein sequence ID" value="KIO16109.1"/>
    <property type="molecule type" value="Genomic_DNA"/>
</dbReference>
<evidence type="ECO:0000313" key="2">
    <source>
        <dbReference type="Proteomes" id="UP000054248"/>
    </source>
</evidence>
<dbReference type="Proteomes" id="UP000054248">
    <property type="component" value="Unassembled WGS sequence"/>
</dbReference>
<reference evidence="1 2" key="1">
    <citation type="submission" date="2014-04" db="EMBL/GenBank/DDBJ databases">
        <authorList>
            <consortium name="DOE Joint Genome Institute"/>
            <person name="Kuo A."/>
            <person name="Girlanda M."/>
            <person name="Perotto S."/>
            <person name="Kohler A."/>
            <person name="Nagy L.G."/>
            <person name="Floudas D."/>
            <person name="Copeland A."/>
            <person name="Barry K.W."/>
            <person name="Cichocki N."/>
            <person name="Veneault-Fourrey C."/>
            <person name="LaButti K."/>
            <person name="Lindquist E.A."/>
            <person name="Lipzen A."/>
            <person name="Lundell T."/>
            <person name="Morin E."/>
            <person name="Murat C."/>
            <person name="Sun H."/>
            <person name="Tunlid A."/>
            <person name="Henrissat B."/>
            <person name="Grigoriev I.V."/>
            <person name="Hibbett D.S."/>
            <person name="Martin F."/>
            <person name="Nordberg H.P."/>
            <person name="Cantor M.N."/>
            <person name="Hua S.X."/>
        </authorList>
    </citation>
    <scope>NUCLEOTIDE SEQUENCE [LARGE SCALE GENOMIC DNA]</scope>
    <source>
        <strain evidence="1 2">MUT 4182</strain>
    </source>
</reference>
<organism evidence="1 2">
    <name type="scientific">Tulasnella calospora MUT 4182</name>
    <dbReference type="NCBI Taxonomy" id="1051891"/>
    <lineage>
        <taxon>Eukaryota</taxon>
        <taxon>Fungi</taxon>
        <taxon>Dikarya</taxon>
        <taxon>Basidiomycota</taxon>
        <taxon>Agaricomycotina</taxon>
        <taxon>Agaricomycetes</taxon>
        <taxon>Cantharellales</taxon>
        <taxon>Tulasnellaceae</taxon>
        <taxon>Tulasnella</taxon>
    </lineage>
</organism>
<gene>
    <name evidence="1" type="ORF">M407DRAFT_34253</name>
</gene>
<evidence type="ECO:0000313" key="1">
    <source>
        <dbReference type="EMBL" id="KIO16109.1"/>
    </source>
</evidence>
<accession>A0A0C3Q1L0</accession>
<sequence length="282" mass="31306">MARIGEPVTPGPQVTLGYLKELKIEDIKTDYSAALLISIYTPVCSRVDVSDSRGTDVTDPFDSLIWQPGNTQTAALLGLDHLSDKRVSGISITAEHGVVRIRVREQGGSDARFFSFMRSLPWELLKLLGNFLSDVPFCPPVDLTISSGMAHSASFDLAPWSTFLESLELSDSTACLRALEQLAQRTAAPSVSERGTSMTQAEDWMCPKLQYITLYILDIESRRQLLLSLVKERWSETDGGPAPADQPAEFEIICNRSSYNEWQEVEVEVQKVVPTFVFRGRG</sequence>
<dbReference type="AlphaFoldDB" id="A0A0C3Q1L0"/>
<dbReference type="HOGENOM" id="CLU_086138_0_0_1"/>
<protein>
    <submittedName>
        <fullName evidence="1">Uncharacterized protein</fullName>
    </submittedName>
</protein>